<organism evidence="1 2">
    <name type="scientific">Portunus trituberculatus</name>
    <name type="common">Swimming crab</name>
    <name type="synonym">Neptunus trituberculatus</name>
    <dbReference type="NCBI Taxonomy" id="210409"/>
    <lineage>
        <taxon>Eukaryota</taxon>
        <taxon>Metazoa</taxon>
        <taxon>Ecdysozoa</taxon>
        <taxon>Arthropoda</taxon>
        <taxon>Crustacea</taxon>
        <taxon>Multicrustacea</taxon>
        <taxon>Malacostraca</taxon>
        <taxon>Eumalacostraca</taxon>
        <taxon>Eucarida</taxon>
        <taxon>Decapoda</taxon>
        <taxon>Pleocyemata</taxon>
        <taxon>Brachyura</taxon>
        <taxon>Eubrachyura</taxon>
        <taxon>Portunoidea</taxon>
        <taxon>Portunidae</taxon>
        <taxon>Portuninae</taxon>
        <taxon>Portunus</taxon>
    </lineage>
</organism>
<dbReference type="Proteomes" id="UP000324222">
    <property type="component" value="Unassembled WGS sequence"/>
</dbReference>
<name>A0A5B7GGD1_PORTR</name>
<keyword evidence="2" id="KW-1185">Reference proteome</keyword>
<proteinExistence type="predicted"/>
<protein>
    <submittedName>
        <fullName evidence="1">Uncharacterized protein</fullName>
    </submittedName>
</protein>
<dbReference type="EMBL" id="VSRR010013730">
    <property type="protein sequence ID" value="MPC56148.1"/>
    <property type="molecule type" value="Genomic_DNA"/>
</dbReference>
<comment type="caution">
    <text evidence="1">The sequence shown here is derived from an EMBL/GenBank/DDBJ whole genome shotgun (WGS) entry which is preliminary data.</text>
</comment>
<gene>
    <name evidence="1" type="ORF">E2C01_050101</name>
</gene>
<evidence type="ECO:0000313" key="2">
    <source>
        <dbReference type="Proteomes" id="UP000324222"/>
    </source>
</evidence>
<dbReference type="AlphaFoldDB" id="A0A5B7GGD1"/>
<accession>A0A5B7GGD1</accession>
<reference evidence="1 2" key="1">
    <citation type="submission" date="2019-05" db="EMBL/GenBank/DDBJ databases">
        <title>Another draft genome of Portunus trituberculatus and its Hox gene families provides insights of decapod evolution.</title>
        <authorList>
            <person name="Jeong J.-H."/>
            <person name="Song I."/>
            <person name="Kim S."/>
            <person name="Choi T."/>
            <person name="Kim D."/>
            <person name="Ryu S."/>
            <person name="Kim W."/>
        </authorList>
    </citation>
    <scope>NUCLEOTIDE SEQUENCE [LARGE SCALE GENOMIC DNA]</scope>
    <source>
        <tissue evidence="1">Muscle</tissue>
    </source>
</reference>
<sequence>MARVKIKFKQPNEGPSKIKLLEILSSKCIYATTIIVIRDGYIVLTRNDEDTENILSKDVANQLRTKGYNHITPPEIKAKRTVIVSRLDSHIYQNDTEAIEREVSDNNDWITDEDIEEIYKFPNSNTIKITFAQTAHAKKAQEKGILLFSMSIPPHQIKEETYTQVITCMK</sequence>
<dbReference type="OrthoDB" id="3863715at2759"/>
<evidence type="ECO:0000313" key="1">
    <source>
        <dbReference type="EMBL" id="MPC56148.1"/>
    </source>
</evidence>